<keyword evidence="3" id="KW-0804">Transcription</keyword>
<dbReference type="Gene3D" id="1.10.357.10">
    <property type="entry name" value="Tetracycline Repressor, domain 2"/>
    <property type="match status" value="1"/>
</dbReference>
<feature type="region of interest" description="Disordered" evidence="5">
    <location>
        <begin position="1"/>
        <end position="29"/>
    </location>
</feature>
<gene>
    <name evidence="7" type="ORF">CP880_11230</name>
</gene>
<dbReference type="EMBL" id="PCZS01000005">
    <property type="protein sequence ID" value="REB68128.1"/>
    <property type="molecule type" value="Genomic_DNA"/>
</dbReference>
<evidence type="ECO:0000259" key="6">
    <source>
        <dbReference type="PROSITE" id="PS50977"/>
    </source>
</evidence>
<protein>
    <submittedName>
        <fullName evidence="7">TetR family transcriptional regulator</fullName>
    </submittedName>
</protein>
<feature type="domain" description="HTH tetR-type" evidence="6">
    <location>
        <begin position="29"/>
        <end position="89"/>
    </location>
</feature>
<dbReference type="Proteomes" id="UP000256324">
    <property type="component" value="Unassembled WGS sequence"/>
</dbReference>
<accession>A0ABX9I781</accession>
<keyword evidence="8" id="KW-1185">Reference proteome</keyword>
<dbReference type="InterPro" id="IPR050109">
    <property type="entry name" value="HTH-type_TetR-like_transc_reg"/>
</dbReference>
<evidence type="ECO:0000256" key="4">
    <source>
        <dbReference type="PROSITE-ProRule" id="PRU00335"/>
    </source>
</evidence>
<comment type="caution">
    <text evidence="7">The sequence shown here is derived from an EMBL/GenBank/DDBJ whole genome shotgun (WGS) entry which is preliminary data.</text>
</comment>
<dbReference type="PANTHER" id="PTHR30055:SF234">
    <property type="entry name" value="HTH-TYPE TRANSCRIPTIONAL REGULATOR BETI"/>
    <property type="match status" value="1"/>
</dbReference>
<dbReference type="Pfam" id="PF00440">
    <property type="entry name" value="TetR_N"/>
    <property type="match status" value="1"/>
</dbReference>
<dbReference type="PROSITE" id="PS50977">
    <property type="entry name" value="HTH_TETR_2"/>
    <property type="match status" value="1"/>
</dbReference>
<dbReference type="InterPro" id="IPR009057">
    <property type="entry name" value="Homeodomain-like_sf"/>
</dbReference>
<feature type="compositionally biased region" description="Polar residues" evidence="5">
    <location>
        <begin position="1"/>
        <end position="17"/>
    </location>
</feature>
<feature type="DNA-binding region" description="H-T-H motif" evidence="4">
    <location>
        <begin position="52"/>
        <end position="71"/>
    </location>
</feature>
<evidence type="ECO:0000256" key="3">
    <source>
        <dbReference type="ARBA" id="ARBA00023163"/>
    </source>
</evidence>
<organism evidence="7 8">
    <name type="scientific">Cutibacterium namnetense</name>
    <dbReference type="NCBI Taxonomy" id="1574624"/>
    <lineage>
        <taxon>Bacteria</taxon>
        <taxon>Bacillati</taxon>
        <taxon>Actinomycetota</taxon>
        <taxon>Actinomycetes</taxon>
        <taxon>Propionibacteriales</taxon>
        <taxon>Propionibacteriaceae</taxon>
        <taxon>Cutibacterium</taxon>
    </lineage>
</organism>
<evidence type="ECO:0000313" key="8">
    <source>
        <dbReference type="Proteomes" id="UP000256324"/>
    </source>
</evidence>
<evidence type="ECO:0000256" key="5">
    <source>
        <dbReference type="SAM" id="MobiDB-lite"/>
    </source>
</evidence>
<dbReference type="PRINTS" id="PR00455">
    <property type="entry name" value="HTHTETR"/>
</dbReference>
<evidence type="ECO:0000256" key="2">
    <source>
        <dbReference type="ARBA" id="ARBA00023125"/>
    </source>
</evidence>
<name>A0ABX9I781_9ACTN</name>
<dbReference type="InterPro" id="IPR001647">
    <property type="entry name" value="HTH_TetR"/>
</dbReference>
<keyword evidence="2 4" id="KW-0238">DNA-binding</keyword>
<sequence length="224" mass="24595">MTTSSVAATMERVTTTVDGPMSRRERNKAEKQRRILAAARSLFATKPFDQVTTQEVAETADVATGTLFNYATSKAELLMWVANDFTEEVLIGRIADSVAGLTDSDAAVDHICALLEPIVEVATRRPENFAAYTRESLFGPPGPHRSEALDVLAALETRIGEILVADPHRQLRQGLTPREAGRLVWSSMCMELLGMSLGHRCTRDQRAVLRDYLDSLVHGMLVGP</sequence>
<proteinExistence type="predicted"/>
<reference evidence="7 8" key="1">
    <citation type="submission" date="2017-09" db="EMBL/GenBank/DDBJ databases">
        <authorList>
            <person name="Bumgarner R.E."/>
        </authorList>
    </citation>
    <scope>NUCLEOTIDE SEQUENCE [LARGE SCALE GENOMIC DNA]</scope>
    <source>
        <strain evidence="7 8">T34998</strain>
    </source>
</reference>
<dbReference type="PANTHER" id="PTHR30055">
    <property type="entry name" value="HTH-TYPE TRANSCRIPTIONAL REGULATOR RUTR"/>
    <property type="match status" value="1"/>
</dbReference>
<dbReference type="SUPFAM" id="SSF46689">
    <property type="entry name" value="Homeodomain-like"/>
    <property type="match status" value="1"/>
</dbReference>
<evidence type="ECO:0000313" key="7">
    <source>
        <dbReference type="EMBL" id="REB68128.1"/>
    </source>
</evidence>
<keyword evidence="1" id="KW-0805">Transcription regulation</keyword>
<evidence type="ECO:0000256" key="1">
    <source>
        <dbReference type="ARBA" id="ARBA00023015"/>
    </source>
</evidence>